<dbReference type="Proteomes" id="UP000046393">
    <property type="component" value="Unplaced"/>
</dbReference>
<dbReference type="Pfam" id="PF14744">
    <property type="entry name" value="WASH-7_mid"/>
    <property type="match status" value="1"/>
</dbReference>
<evidence type="ECO:0000313" key="5">
    <source>
        <dbReference type="WBParaSite" id="SMUV_0000486401-mRNA-1"/>
    </source>
</evidence>
<dbReference type="STRING" id="451379.A0A0N5AK55"/>
<feature type="domain" description="WASH complex subunit 7 C-terminal" evidence="3">
    <location>
        <begin position="932"/>
        <end position="1059"/>
    </location>
</feature>
<dbReference type="GO" id="GO:0005768">
    <property type="term" value="C:endosome"/>
    <property type="evidence" value="ECO:0007669"/>
    <property type="project" value="TreeGrafter"/>
</dbReference>
<proteinExistence type="predicted"/>
<dbReference type="WBParaSite" id="SMUV_0000486401-mRNA-1">
    <property type="protein sequence ID" value="SMUV_0000486401-mRNA-1"/>
    <property type="gene ID" value="SMUV_0000486401"/>
</dbReference>
<dbReference type="InterPro" id="IPR028191">
    <property type="entry name" value="WASH-4_N"/>
</dbReference>
<keyword evidence="4" id="KW-1185">Reference proteome</keyword>
<dbReference type="InterPro" id="IPR028282">
    <property type="entry name" value="WASH-7_central"/>
</dbReference>
<protein>
    <submittedName>
        <fullName evidence="5">WASH complex subunit 7</fullName>
    </submittedName>
</protein>
<dbReference type="Pfam" id="PF14745">
    <property type="entry name" value="WASH-4_N"/>
    <property type="match status" value="1"/>
</dbReference>
<dbReference type="GO" id="GO:0007032">
    <property type="term" value="P:endosome organization"/>
    <property type="evidence" value="ECO:0007669"/>
    <property type="project" value="TreeGrafter"/>
</dbReference>
<dbReference type="InterPro" id="IPR027307">
    <property type="entry name" value="WASH7"/>
</dbReference>
<organism evidence="4 5">
    <name type="scientific">Syphacia muris</name>
    <dbReference type="NCBI Taxonomy" id="451379"/>
    <lineage>
        <taxon>Eukaryota</taxon>
        <taxon>Metazoa</taxon>
        <taxon>Ecdysozoa</taxon>
        <taxon>Nematoda</taxon>
        <taxon>Chromadorea</taxon>
        <taxon>Rhabditida</taxon>
        <taxon>Spirurina</taxon>
        <taxon>Oxyuridomorpha</taxon>
        <taxon>Oxyuroidea</taxon>
        <taxon>Oxyuridae</taxon>
        <taxon>Syphacia</taxon>
    </lineage>
</organism>
<dbReference type="Pfam" id="PF14746">
    <property type="entry name" value="WASH-7_C"/>
    <property type="match status" value="1"/>
</dbReference>
<dbReference type="PANTHER" id="PTHR31409">
    <property type="entry name" value="WASH COMPLEX SUBUNIT 4"/>
    <property type="match status" value="1"/>
</dbReference>
<evidence type="ECO:0000313" key="4">
    <source>
        <dbReference type="Proteomes" id="UP000046393"/>
    </source>
</evidence>
<name>A0A0N5AK55_9BILA</name>
<dbReference type="PANTHER" id="PTHR31409:SF0">
    <property type="entry name" value="WASH COMPLEX SUBUNIT 4"/>
    <property type="match status" value="1"/>
</dbReference>
<feature type="domain" description="WASH complex subunit 7 central" evidence="1">
    <location>
        <begin position="569"/>
        <end position="913"/>
    </location>
</feature>
<accession>A0A0N5AK55</accession>
<evidence type="ECO:0000259" key="1">
    <source>
        <dbReference type="Pfam" id="PF14744"/>
    </source>
</evidence>
<sequence length="1083" mass="125092">MEKEDKAGLVELRRFAKLLNQLPSPDFKSISRCNRRVCFIQNKQWEGEIIVGLAQSGSTTIDKCIMTFSSLIVEVNWLYDTAHSSLFLGLLLYGEDVHKHLEKEGGSIRMMAEFLPFLQDISVFVSRCYEVFRNIVLQIYSFYLIRESLLERVSDRKLLQLWKALGDLLSILIFMDEIIQRHPVLKTHWNLLLKSLQSAQHNPSRFDADKPLLKPLMNVIHQIDAQLMTGFIFRNCCQQSFHDALYTDGRFSDNLRCIISEIYGTWEQISSNDIADKRQLVVIIALLSFLCQTFSLVDKRLVRNIWNSHKRLAAFHIIGDIIWTPCEFLLKNIPEIEKVIDKKQVSSIFGIRSLLISQQALLLAQEVSKNMHLLVEWRVKMDEELREWPQNNVYGRLMHRINLFFKGMRQADLLSRTVRLVLCGSLHENRPLSRSTAIACIRFIEIIKEIEFLFKKWWDEIIESIQQALQHWSGQLLRLVDAVKKSAREQAHVSKNKVDIIAALAVVEASLCGSVSVERLAVIGVALELACYTKIFRAEDQEMCTNALIRMETLLSLQQTLSRLCDCSFLFWNRALISTYFDSLVKDAAPHIQVFFAALLDVQSMLDVCRHTSVDAIKGKFRDEIYTDFEKRFLVKVAEAVETDLRFSTHSYLHNVEDELSKCPVQQKTFRLKSLLQLPSIYLCGQFIDVRRYTELYLERAFYNLTAVALDDCSSYRQMRQLAMEKYGLHLCDSHLPFHALDQGLDVLLISRNLEAFVSNYNYNLNGQFFIENDSKNKHLNILAVEHVANSIRTHGTGIMNTVINFAYQYLKKKFFVFSQFLYDDHIRGQLVKEIRHFYAFADQTGKMYSVKRAQRFNASVKDLGVSDEGYSFLDKFRVLITHIGNVMGYIRIVRSGSIEATSLSLSLLPNFEEVTPFSSIVSECSQCSAKTIETAKFLDQIFEETREHLNRTNNYLQILVEVFSKELRNFEKYDHLANFYIIIPALTVNYIEHILACKGTLGRRAQQNNVFTDDGFVLGIAFILVTLDQLSKFNSLNWFSSVEKTCKEEISNVKGSDFSTKANVEPSVKLRIAKLELYRKFG</sequence>
<evidence type="ECO:0000259" key="2">
    <source>
        <dbReference type="Pfam" id="PF14745"/>
    </source>
</evidence>
<dbReference type="AlphaFoldDB" id="A0A0N5AK55"/>
<dbReference type="GO" id="GO:0016197">
    <property type="term" value="P:endosomal transport"/>
    <property type="evidence" value="ECO:0007669"/>
    <property type="project" value="TreeGrafter"/>
</dbReference>
<feature type="domain" description="WASH complex subunit 4 N-terminal" evidence="2">
    <location>
        <begin position="39"/>
        <end position="568"/>
    </location>
</feature>
<dbReference type="GO" id="GO:0071203">
    <property type="term" value="C:WASH complex"/>
    <property type="evidence" value="ECO:0007669"/>
    <property type="project" value="InterPro"/>
</dbReference>
<evidence type="ECO:0000259" key="3">
    <source>
        <dbReference type="Pfam" id="PF14746"/>
    </source>
</evidence>
<reference evidence="5" key="1">
    <citation type="submission" date="2016-03" db="UniProtKB">
        <authorList>
            <consortium name="WormBaseParasite"/>
        </authorList>
    </citation>
    <scope>IDENTIFICATION</scope>
</reference>
<dbReference type="InterPro" id="IPR028283">
    <property type="entry name" value="WASH-7_C"/>
</dbReference>